<evidence type="ECO:0000313" key="1">
    <source>
        <dbReference type="EMBL" id="KAG5490103.1"/>
    </source>
</evidence>
<dbReference type="EMBL" id="JAFJZO010000036">
    <property type="protein sequence ID" value="KAG5490103.1"/>
    <property type="molecule type" value="Genomic_DNA"/>
</dbReference>
<evidence type="ECO:0000313" key="2">
    <source>
        <dbReference type="Proteomes" id="UP000674318"/>
    </source>
</evidence>
<dbReference type="GeneID" id="94286351"/>
<dbReference type="OrthoDB" id="265656at2759"/>
<name>A0A836L6M7_9TRYP</name>
<sequence>MAEAKVVRNLAEVCASGAEVYSAWTTAKAVVQRRYLSTKTQGRFEDCAELLVSLTRVLRTYLRIDLAQELFRDVLFQVMEHFSAMMGPGAAVAGLGDDGASQPSFDALAASFLQRVFDTLVSATTCTYTLTGPLPLVVEWNTEADDGGVDVTAAQQQQVAPWVEFVVLEFATRAAVFLSQRPNNTDALSRWSLNLFLSYQNLLSLRLAHPISCSPAPSPPLPVLTLAAQLLRMSIFSEASGAGEGSANVDWSAPTPAVAAVYWLTHLAHQPNAVNHLFAQYVYFDILRRGLQRSSTAAVPQRKGEASATLSHDRVSAALKGVCMLTPRGAILMARNAVETYRQAFPNFLQHRFSYVTTGGIEDDAVDPAYAHLYKWIWFLDSLTLVLTYSSACREGGGVRSGDPGSAEAQQRVCAHLLDTYAAVTAELPQLNWKELVTAYINL</sequence>
<dbReference type="KEGG" id="phet:94286351"/>
<gene>
    <name evidence="1" type="ORF">JKF63_00222</name>
</gene>
<comment type="caution">
    <text evidence="1">The sequence shown here is derived from an EMBL/GenBank/DDBJ whole genome shotgun (WGS) entry which is preliminary data.</text>
</comment>
<keyword evidence="2" id="KW-1185">Reference proteome</keyword>
<dbReference type="AlphaFoldDB" id="A0A836L6M7"/>
<organism evidence="1 2">
    <name type="scientific">Porcisia hertigi</name>
    <dbReference type="NCBI Taxonomy" id="2761500"/>
    <lineage>
        <taxon>Eukaryota</taxon>
        <taxon>Discoba</taxon>
        <taxon>Euglenozoa</taxon>
        <taxon>Kinetoplastea</taxon>
        <taxon>Metakinetoplastina</taxon>
        <taxon>Trypanosomatida</taxon>
        <taxon>Trypanosomatidae</taxon>
        <taxon>Leishmaniinae</taxon>
        <taxon>Porcisia</taxon>
    </lineage>
</organism>
<dbReference type="RefSeq" id="XP_067752431.1">
    <property type="nucleotide sequence ID" value="XM_067896274.1"/>
</dbReference>
<proteinExistence type="predicted"/>
<reference evidence="1 2" key="1">
    <citation type="submission" date="2021-02" db="EMBL/GenBank/DDBJ databases">
        <title>Porcisia hertigi Genome sequencing and assembly.</title>
        <authorList>
            <person name="Almutairi H."/>
            <person name="Gatherer D."/>
        </authorList>
    </citation>
    <scope>NUCLEOTIDE SEQUENCE [LARGE SCALE GENOMIC DNA]</scope>
    <source>
        <strain evidence="1 2">C119</strain>
    </source>
</reference>
<accession>A0A836L6M7</accession>
<dbReference type="Proteomes" id="UP000674318">
    <property type="component" value="Unassembled WGS sequence"/>
</dbReference>
<protein>
    <submittedName>
        <fullName evidence="1">Uncharacterized protein</fullName>
    </submittedName>
</protein>